<dbReference type="Proteomes" id="UP001214043">
    <property type="component" value="Chromosome"/>
</dbReference>
<gene>
    <name evidence="1" type="ORF">PUV54_08735</name>
</gene>
<dbReference type="KEGG" id="hfl:PUV54_08735"/>
<sequence>MILVAAGAAIVLAEAQTNAPSTYTFFEERLEYAAARTAPRILNVLAEGAAAAAIYRMTDDPVEFYPVEADARGRGGARFADRLSVRRGGMRFRLTAIKSGARSGVNTTPSYRREARNMARAMPGYPQPARIVLGVKVSY</sequence>
<dbReference type="AlphaFoldDB" id="A0AAF0CES8"/>
<accession>A0AAF0CES8</accession>
<evidence type="ECO:0000313" key="1">
    <source>
        <dbReference type="EMBL" id="WDI30043.1"/>
    </source>
</evidence>
<proteinExistence type="predicted"/>
<keyword evidence="2" id="KW-1185">Reference proteome</keyword>
<organism evidence="1 2">
    <name type="scientific">Hyphococcus flavus</name>
    <dbReference type="NCBI Taxonomy" id="1866326"/>
    <lineage>
        <taxon>Bacteria</taxon>
        <taxon>Pseudomonadati</taxon>
        <taxon>Pseudomonadota</taxon>
        <taxon>Alphaproteobacteria</taxon>
        <taxon>Parvularculales</taxon>
        <taxon>Parvularculaceae</taxon>
        <taxon>Hyphococcus</taxon>
    </lineage>
</organism>
<protein>
    <submittedName>
        <fullName evidence="1">Uncharacterized protein</fullName>
    </submittedName>
</protein>
<dbReference type="RefSeq" id="WP_274491829.1">
    <property type="nucleotide sequence ID" value="NZ_CP118166.1"/>
</dbReference>
<reference evidence="1" key="1">
    <citation type="submission" date="2023-02" db="EMBL/GenBank/DDBJ databases">
        <title>Genome sequence of Hyphococcus flavus.</title>
        <authorList>
            <person name="Rong J.-C."/>
            <person name="Zhao Q."/>
            <person name="Yi M."/>
            <person name="Wu J.-Y."/>
        </authorList>
    </citation>
    <scope>NUCLEOTIDE SEQUENCE</scope>
    <source>
        <strain evidence="1">MCCC 1K03223</strain>
    </source>
</reference>
<dbReference type="EMBL" id="CP118166">
    <property type="protein sequence ID" value="WDI30043.1"/>
    <property type="molecule type" value="Genomic_DNA"/>
</dbReference>
<evidence type="ECO:0000313" key="2">
    <source>
        <dbReference type="Proteomes" id="UP001214043"/>
    </source>
</evidence>
<name>A0AAF0CES8_9PROT</name>